<feature type="transmembrane region" description="Helical" evidence="7">
    <location>
        <begin position="20"/>
        <end position="39"/>
    </location>
</feature>
<dbReference type="FunFam" id="1.10.287.950:FF:000001">
    <property type="entry name" value="Methyl-accepting chemotaxis sensory transducer"/>
    <property type="match status" value="1"/>
</dbReference>
<dbReference type="GO" id="GO:0005886">
    <property type="term" value="C:plasma membrane"/>
    <property type="evidence" value="ECO:0007669"/>
    <property type="project" value="UniProtKB-SubCell"/>
</dbReference>
<keyword evidence="11" id="KW-1185">Reference proteome</keyword>
<evidence type="ECO:0000256" key="6">
    <source>
        <dbReference type="SAM" id="MobiDB-lite"/>
    </source>
</evidence>
<dbReference type="PANTHER" id="PTHR32089">
    <property type="entry name" value="METHYL-ACCEPTING CHEMOTAXIS PROTEIN MCPB"/>
    <property type="match status" value="1"/>
</dbReference>
<dbReference type="Pfam" id="PF00015">
    <property type="entry name" value="MCPsignal"/>
    <property type="match status" value="1"/>
</dbReference>
<feature type="transmembrane region" description="Helical" evidence="7">
    <location>
        <begin position="143"/>
        <end position="168"/>
    </location>
</feature>
<evidence type="ECO:0000256" key="1">
    <source>
        <dbReference type="ARBA" id="ARBA00004429"/>
    </source>
</evidence>
<keyword evidence="7" id="KW-0812">Transmembrane</keyword>
<dbReference type="GO" id="GO:0004888">
    <property type="term" value="F:transmembrane signaling receptor activity"/>
    <property type="evidence" value="ECO:0007669"/>
    <property type="project" value="InterPro"/>
</dbReference>
<keyword evidence="3 5" id="KW-0807">Transducer</keyword>
<reference evidence="10 11" key="1">
    <citation type="submission" date="2018-03" db="EMBL/GenBank/DDBJ databases">
        <title>Genomic Encyclopedia of Archaeal and Bacterial Type Strains, Phase II (KMG-II): from individual species to whole genera.</title>
        <authorList>
            <person name="Goeker M."/>
        </authorList>
    </citation>
    <scope>NUCLEOTIDE SEQUENCE [LARGE SCALE GENOMIC DNA]</scope>
    <source>
        <strain evidence="10 11">DSM 17586</strain>
    </source>
</reference>
<evidence type="ECO:0000313" key="10">
    <source>
        <dbReference type="EMBL" id="PSL16202.1"/>
    </source>
</evidence>
<keyword evidence="7" id="KW-0472">Membrane</keyword>
<feature type="compositionally biased region" description="Polar residues" evidence="6">
    <location>
        <begin position="379"/>
        <end position="409"/>
    </location>
</feature>
<dbReference type="PROSITE" id="PS50111">
    <property type="entry name" value="CHEMOTAXIS_TRANSDUC_2"/>
    <property type="match status" value="1"/>
</dbReference>
<dbReference type="PANTHER" id="PTHR32089:SF74">
    <property type="entry name" value="METHYL-ACCEPTING CHEMOTAXIS PROTEIN AER"/>
    <property type="match status" value="1"/>
</dbReference>
<dbReference type="Proteomes" id="UP000242133">
    <property type="component" value="Unassembled WGS sequence"/>
</dbReference>
<evidence type="ECO:0000259" key="8">
    <source>
        <dbReference type="PROSITE" id="PS50111"/>
    </source>
</evidence>
<evidence type="ECO:0000256" key="4">
    <source>
        <dbReference type="ARBA" id="ARBA00029447"/>
    </source>
</evidence>
<dbReference type="EMBL" id="PYGI01000002">
    <property type="protein sequence ID" value="PSL16202.1"/>
    <property type="molecule type" value="Genomic_DNA"/>
</dbReference>
<evidence type="ECO:0000259" key="9">
    <source>
        <dbReference type="PROSITE" id="PS50192"/>
    </source>
</evidence>
<dbReference type="InterPro" id="IPR000727">
    <property type="entry name" value="T_SNARE_dom"/>
</dbReference>
<feature type="region of interest" description="Disordered" evidence="6">
    <location>
        <begin position="379"/>
        <end position="412"/>
    </location>
</feature>
<comment type="similarity">
    <text evidence="4">Belongs to the methyl-accepting chemotaxis (MCP) protein family.</text>
</comment>
<accession>A0A2P8F3B1</accession>
<dbReference type="AlphaFoldDB" id="A0A2P8F3B1"/>
<dbReference type="InterPro" id="IPR004090">
    <property type="entry name" value="Chemotax_Me-accpt_rcpt"/>
</dbReference>
<dbReference type="PROSITE" id="PS50192">
    <property type="entry name" value="T_SNARE"/>
    <property type="match status" value="1"/>
</dbReference>
<keyword evidence="2" id="KW-1003">Cell membrane</keyword>
<feature type="region of interest" description="Disordered" evidence="6">
    <location>
        <begin position="227"/>
        <end position="258"/>
    </location>
</feature>
<dbReference type="PRINTS" id="PR00260">
    <property type="entry name" value="CHEMTRNSDUCR"/>
</dbReference>
<dbReference type="SUPFAM" id="SSF58104">
    <property type="entry name" value="Methyl-accepting chemotaxis protein (MCP) signaling domain"/>
    <property type="match status" value="1"/>
</dbReference>
<proteinExistence type="inferred from homology"/>
<sequence length="501" mass="55021">MTAQSHLFSMSKLYLQGDRLMTGVQWFLLLLSLGMANWYGTWTEALMIGLPTTLICTALLQLQPGSRLARVTQGLGLMVYSALLIHQSRGMIEFHFAIFVLLAFLLYYRDWLPILVAAGTIAVHHLLFNYLQQQGSSVYIFELRTGWGIVFLHAAFVVFETALLIYMARLLRREGEQAEELSNIVSHLSVENGHIDLRYNIKDAHSPLAQGLQSYISMVRDTISQTQSSSQSLNDELANTSERNRDASRKTRQQSEQTEYLASAVTELASSFKEVSGNAQQTAYTTQEAGDKARASLQTIDTASEAINILAAEVGNASELMRALAEDSREIGQVTELISSIADQTNLLALNAAIEAARAGDAGRGFSVVADEVRQLAQNTSASTRRIQQTAQQLQKRTSQANSAMQQCSEKAAGSVHNMSEAAQMLRAIADAVVTINDMNTQIASAVEQQSAVAEEVNQNVSRISDLSRDVDQVVSETSVNTDRLADLSAQLSSQVERFRT</sequence>
<dbReference type="CDD" id="cd11386">
    <property type="entry name" value="MCP_signal"/>
    <property type="match status" value="1"/>
</dbReference>
<keyword evidence="7" id="KW-1133">Transmembrane helix</keyword>
<feature type="domain" description="Methyl-accepting transducer" evidence="8">
    <location>
        <begin position="229"/>
        <end position="465"/>
    </location>
</feature>
<gene>
    <name evidence="10" type="ORF">CLV44_102125</name>
</gene>
<comment type="caution">
    <text evidence="10">The sequence shown here is derived from an EMBL/GenBank/DDBJ whole genome shotgun (WGS) entry which is preliminary data.</text>
</comment>
<evidence type="ECO:0000256" key="2">
    <source>
        <dbReference type="ARBA" id="ARBA00022519"/>
    </source>
</evidence>
<organism evidence="10 11">
    <name type="scientific">Marinobacterium halophilum</name>
    <dbReference type="NCBI Taxonomy" id="267374"/>
    <lineage>
        <taxon>Bacteria</taxon>
        <taxon>Pseudomonadati</taxon>
        <taxon>Pseudomonadota</taxon>
        <taxon>Gammaproteobacteria</taxon>
        <taxon>Oceanospirillales</taxon>
        <taxon>Oceanospirillaceae</taxon>
        <taxon>Marinobacterium</taxon>
    </lineage>
</organism>
<evidence type="ECO:0000256" key="3">
    <source>
        <dbReference type="ARBA" id="ARBA00023224"/>
    </source>
</evidence>
<keyword evidence="2" id="KW-0997">Cell inner membrane</keyword>
<dbReference type="GO" id="GO:0007165">
    <property type="term" value="P:signal transduction"/>
    <property type="evidence" value="ECO:0007669"/>
    <property type="project" value="UniProtKB-KW"/>
</dbReference>
<dbReference type="Gene3D" id="1.10.287.950">
    <property type="entry name" value="Methyl-accepting chemotaxis protein"/>
    <property type="match status" value="1"/>
</dbReference>
<name>A0A2P8F3B1_9GAMM</name>
<comment type="subcellular location">
    <subcellularLocation>
        <location evidence="1">Cell inner membrane</location>
        <topology evidence="1">Multi-pass membrane protein</topology>
    </subcellularLocation>
</comment>
<evidence type="ECO:0000256" key="5">
    <source>
        <dbReference type="PROSITE-ProRule" id="PRU00284"/>
    </source>
</evidence>
<dbReference type="SMART" id="SM00283">
    <property type="entry name" value="MA"/>
    <property type="match status" value="1"/>
</dbReference>
<dbReference type="GO" id="GO:0006935">
    <property type="term" value="P:chemotaxis"/>
    <property type="evidence" value="ECO:0007669"/>
    <property type="project" value="InterPro"/>
</dbReference>
<protein>
    <submittedName>
        <fullName evidence="10">Methyl-accepting chemotaxis protein</fullName>
    </submittedName>
</protein>
<feature type="transmembrane region" description="Helical" evidence="7">
    <location>
        <begin position="90"/>
        <end position="108"/>
    </location>
</feature>
<dbReference type="InterPro" id="IPR004089">
    <property type="entry name" value="MCPsignal_dom"/>
</dbReference>
<dbReference type="RefSeq" id="WP_106590420.1">
    <property type="nucleotide sequence ID" value="NZ_PYGI01000002.1"/>
</dbReference>
<evidence type="ECO:0000256" key="7">
    <source>
        <dbReference type="SAM" id="Phobius"/>
    </source>
</evidence>
<evidence type="ECO:0000313" key="11">
    <source>
        <dbReference type="Proteomes" id="UP000242133"/>
    </source>
</evidence>
<feature type="transmembrane region" description="Helical" evidence="7">
    <location>
        <begin position="114"/>
        <end position="131"/>
    </location>
</feature>
<feature type="domain" description="T-SNARE coiled-coil homology" evidence="9">
    <location>
        <begin position="416"/>
        <end position="478"/>
    </location>
</feature>